<organism evidence="3 4">
    <name type="scientific">Trichodelitschia bisporula</name>
    <dbReference type="NCBI Taxonomy" id="703511"/>
    <lineage>
        <taxon>Eukaryota</taxon>
        <taxon>Fungi</taxon>
        <taxon>Dikarya</taxon>
        <taxon>Ascomycota</taxon>
        <taxon>Pezizomycotina</taxon>
        <taxon>Dothideomycetes</taxon>
        <taxon>Dothideomycetes incertae sedis</taxon>
        <taxon>Phaeotrichales</taxon>
        <taxon>Phaeotrichaceae</taxon>
        <taxon>Trichodelitschia</taxon>
    </lineage>
</organism>
<evidence type="ECO:0008006" key="5">
    <source>
        <dbReference type="Google" id="ProtNLM"/>
    </source>
</evidence>
<dbReference type="InterPro" id="IPR042534">
    <property type="entry name" value="SAP18_sf"/>
</dbReference>
<evidence type="ECO:0000256" key="2">
    <source>
        <dbReference type="SAM" id="MobiDB-lite"/>
    </source>
</evidence>
<accession>A0A6G1HK81</accession>
<dbReference type="PANTHER" id="PTHR13082">
    <property type="entry name" value="SAP18"/>
    <property type="match status" value="1"/>
</dbReference>
<name>A0A6G1HK81_9PEZI</name>
<protein>
    <recommendedName>
        <fullName evidence="5">Sin3-associated polypeptide Sap18</fullName>
    </recommendedName>
</protein>
<dbReference type="PANTHER" id="PTHR13082:SF0">
    <property type="entry name" value="HISTONE DEACETYLASE COMPLEX SUBUNIT SAP18"/>
    <property type="match status" value="1"/>
</dbReference>
<proteinExistence type="inferred from homology"/>
<dbReference type="AlphaFoldDB" id="A0A6G1HK81"/>
<dbReference type="GO" id="GO:0005634">
    <property type="term" value="C:nucleus"/>
    <property type="evidence" value="ECO:0007669"/>
    <property type="project" value="TreeGrafter"/>
</dbReference>
<feature type="compositionally biased region" description="Basic and acidic residues" evidence="2">
    <location>
        <begin position="120"/>
        <end position="129"/>
    </location>
</feature>
<dbReference type="Proteomes" id="UP000799640">
    <property type="component" value="Unassembled WGS sequence"/>
</dbReference>
<reference evidence="3" key="1">
    <citation type="journal article" date="2020" name="Stud. Mycol.">
        <title>101 Dothideomycetes genomes: a test case for predicting lifestyles and emergence of pathogens.</title>
        <authorList>
            <person name="Haridas S."/>
            <person name="Albert R."/>
            <person name="Binder M."/>
            <person name="Bloem J."/>
            <person name="Labutti K."/>
            <person name="Salamov A."/>
            <person name="Andreopoulos B."/>
            <person name="Baker S."/>
            <person name="Barry K."/>
            <person name="Bills G."/>
            <person name="Bluhm B."/>
            <person name="Cannon C."/>
            <person name="Castanera R."/>
            <person name="Culley D."/>
            <person name="Daum C."/>
            <person name="Ezra D."/>
            <person name="Gonzalez J."/>
            <person name="Henrissat B."/>
            <person name="Kuo A."/>
            <person name="Liang C."/>
            <person name="Lipzen A."/>
            <person name="Lutzoni F."/>
            <person name="Magnuson J."/>
            <person name="Mondo S."/>
            <person name="Nolan M."/>
            <person name="Ohm R."/>
            <person name="Pangilinan J."/>
            <person name="Park H.-J."/>
            <person name="Ramirez L."/>
            <person name="Alfaro M."/>
            <person name="Sun H."/>
            <person name="Tritt A."/>
            <person name="Yoshinaga Y."/>
            <person name="Zwiers L.-H."/>
            <person name="Turgeon B."/>
            <person name="Goodwin S."/>
            <person name="Spatafora J."/>
            <person name="Crous P."/>
            <person name="Grigoriev I."/>
        </authorList>
    </citation>
    <scope>NUCLEOTIDE SEQUENCE</scope>
    <source>
        <strain evidence="3">CBS 262.69</strain>
    </source>
</reference>
<keyword evidence="4" id="KW-1185">Reference proteome</keyword>
<dbReference type="EMBL" id="ML996707">
    <property type="protein sequence ID" value="KAF2396314.1"/>
    <property type="molecule type" value="Genomic_DNA"/>
</dbReference>
<evidence type="ECO:0000313" key="3">
    <source>
        <dbReference type="EMBL" id="KAF2396314.1"/>
    </source>
</evidence>
<gene>
    <name evidence="3" type="ORF">EJ06DRAFT_585209</name>
</gene>
<dbReference type="Pfam" id="PF06487">
    <property type="entry name" value="SAP18"/>
    <property type="match status" value="1"/>
</dbReference>
<dbReference type="Gene3D" id="3.10.20.550">
    <property type="entry name" value="ASAP complex, SAP18 subunit"/>
    <property type="match status" value="1"/>
</dbReference>
<feature type="region of interest" description="Disordered" evidence="2">
    <location>
        <begin position="159"/>
        <end position="232"/>
    </location>
</feature>
<comment type="similarity">
    <text evidence="1">Belongs to the SAP18 family.</text>
</comment>
<evidence type="ECO:0000313" key="4">
    <source>
        <dbReference type="Proteomes" id="UP000799640"/>
    </source>
</evidence>
<evidence type="ECO:0000256" key="1">
    <source>
        <dbReference type="ARBA" id="ARBA00009143"/>
    </source>
</evidence>
<dbReference type="InterPro" id="IPR010516">
    <property type="entry name" value="SAP18"/>
</dbReference>
<feature type="region of interest" description="Disordered" evidence="2">
    <location>
        <begin position="107"/>
        <end position="129"/>
    </location>
</feature>
<sequence length="232" mass="25049">MAQKVDRTTTTPFLLKLFYRTGAFHRLEEFAPNQPAPQHVQIYTWTSCTLRELTHLLTTALPSLLPSPAIGTRLSFRLIFPDIRDPQRQGPGRFTSKDLGSVVIGAGGPGVDLRNDEDDARPADRLEGDADKTLGDARFVIGDYVSCAVFPPLPNGDVAAPPGPRGLRSPEFPRGPGPVRENGFGGGFGRGRGRYEAPRGSVPSGEWRRGEVPPGSMGAGFSPRGRGRGRAY</sequence>
<dbReference type="OrthoDB" id="440566at2759"/>